<organism evidence="2">
    <name type="scientific">Clastoptera arizonana</name>
    <name type="common">Arizona spittle bug</name>
    <dbReference type="NCBI Taxonomy" id="38151"/>
    <lineage>
        <taxon>Eukaryota</taxon>
        <taxon>Metazoa</taxon>
        <taxon>Ecdysozoa</taxon>
        <taxon>Arthropoda</taxon>
        <taxon>Hexapoda</taxon>
        <taxon>Insecta</taxon>
        <taxon>Pterygota</taxon>
        <taxon>Neoptera</taxon>
        <taxon>Paraneoptera</taxon>
        <taxon>Hemiptera</taxon>
        <taxon>Auchenorrhyncha</taxon>
        <taxon>Cercopoidea</taxon>
        <taxon>Clastopteridae</taxon>
        <taxon>Clastoptera</taxon>
    </lineage>
</organism>
<protein>
    <submittedName>
        <fullName evidence="2">Uncharacterized protein</fullName>
    </submittedName>
</protein>
<feature type="compositionally biased region" description="Polar residues" evidence="1">
    <location>
        <begin position="126"/>
        <end position="143"/>
    </location>
</feature>
<feature type="region of interest" description="Disordered" evidence="1">
    <location>
        <begin position="108"/>
        <end position="143"/>
    </location>
</feature>
<proteinExistence type="predicted"/>
<dbReference type="AlphaFoldDB" id="A0A1B6C5P5"/>
<evidence type="ECO:0000256" key="1">
    <source>
        <dbReference type="SAM" id="MobiDB-lite"/>
    </source>
</evidence>
<accession>A0A1B6C5P5</accession>
<reference evidence="2" key="1">
    <citation type="submission" date="2015-12" db="EMBL/GenBank/DDBJ databases">
        <title>De novo transcriptome assembly of four potential Pierce s Disease insect vectors from Arizona vineyards.</title>
        <authorList>
            <person name="Tassone E.E."/>
        </authorList>
    </citation>
    <scope>NUCLEOTIDE SEQUENCE</scope>
</reference>
<gene>
    <name evidence="2" type="ORF">g.37447</name>
</gene>
<sequence length="143" mass="14931">TPSLYTGPGGYASIWGEGVPVAPPPVTSPPMQMVTFLPPGPPPPPGTTPPYPPPPIINYVTPPTYALPIPPPNAAAEIFQGQGGITYYNAQSQAVVPRQTPPRRVKLAIPIVPPPEKSTRGRGRSDPTSPSGQSQHEMNAAVS</sequence>
<name>A0A1B6C5P5_9HEMI</name>
<dbReference type="EMBL" id="GEDC01028467">
    <property type="protein sequence ID" value="JAS08831.1"/>
    <property type="molecule type" value="Transcribed_RNA"/>
</dbReference>
<feature type="non-terminal residue" evidence="2">
    <location>
        <position position="1"/>
    </location>
</feature>
<evidence type="ECO:0000313" key="2">
    <source>
        <dbReference type="EMBL" id="JAS08831.1"/>
    </source>
</evidence>